<evidence type="ECO:0000256" key="1">
    <source>
        <dbReference type="ARBA" id="ARBA00022527"/>
    </source>
</evidence>
<dbReference type="InterPro" id="IPR000719">
    <property type="entry name" value="Prot_kinase_dom"/>
</dbReference>
<dbReference type="Proteomes" id="UP000250043">
    <property type="component" value="Unassembled WGS sequence"/>
</dbReference>
<sequence>MKRVISRTVPGSTSSHCITLLHHFTQPGKQATDDSPLPFPLAKRILLHILRGIAHMHKCGVVHTDLKRDNILFDLGPLTDKDIDAMILANPPHRHPPEESGDGIVRATVSQPLPAPDISDLMEHSFFISDFGSAQPLETHLTDKITADALRPPEAILRGPWNEKVFETVVRREFFKHEAYPDHGLDEEVGHLWQILCFTGERFSPEQLQASHRAPEFFDYTCRLKSHPPNFYNPFDMSIRNYKILEESDVLATTSIMKRCLRSNLDDRASAEELLRDPFWDGVD</sequence>
<keyword evidence="5" id="KW-0808">Transferase</keyword>
<dbReference type="SUPFAM" id="SSF56112">
    <property type="entry name" value="Protein kinase-like (PK-like)"/>
    <property type="match status" value="1"/>
</dbReference>
<protein>
    <submittedName>
        <fullName evidence="5">Kinase-like protein</fullName>
    </submittedName>
</protein>
<dbReference type="Gene3D" id="1.10.510.10">
    <property type="entry name" value="Transferase(Phosphotransferase) domain 1"/>
    <property type="match status" value="1"/>
</dbReference>
<dbReference type="GO" id="GO:0005524">
    <property type="term" value="F:ATP binding"/>
    <property type="evidence" value="ECO:0007669"/>
    <property type="project" value="UniProtKB-KW"/>
</dbReference>
<dbReference type="Pfam" id="PF00069">
    <property type="entry name" value="Pkinase"/>
    <property type="match status" value="1"/>
</dbReference>
<proteinExistence type="predicted"/>
<dbReference type="InterPro" id="IPR011009">
    <property type="entry name" value="Kinase-like_dom_sf"/>
</dbReference>
<dbReference type="PROSITE" id="PS00108">
    <property type="entry name" value="PROTEIN_KINASE_ST"/>
    <property type="match status" value="1"/>
</dbReference>
<keyword evidence="2" id="KW-0547">Nucleotide-binding</keyword>
<dbReference type="InterPro" id="IPR050117">
    <property type="entry name" value="MAPK"/>
</dbReference>
<dbReference type="SMART" id="SM00220">
    <property type="entry name" value="S_TKc"/>
    <property type="match status" value="1"/>
</dbReference>
<dbReference type="PANTHER" id="PTHR24055">
    <property type="entry name" value="MITOGEN-ACTIVATED PROTEIN KINASE"/>
    <property type="match status" value="1"/>
</dbReference>
<evidence type="ECO:0000259" key="4">
    <source>
        <dbReference type="PROSITE" id="PS50011"/>
    </source>
</evidence>
<dbReference type="AlphaFoldDB" id="A0A8E2AW78"/>
<accession>A0A8E2AW78</accession>
<organism evidence="5 6">
    <name type="scientific">Obba rivulosa</name>
    <dbReference type="NCBI Taxonomy" id="1052685"/>
    <lineage>
        <taxon>Eukaryota</taxon>
        <taxon>Fungi</taxon>
        <taxon>Dikarya</taxon>
        <taxon>Basidiomycota</taxon>
        <taxon>Agaricomycotina</taxon>
        <taxon>Agaricomycetes</taxon>
        <taxon>Polyporales</taxon>
        <taxon>Gelatoporiaceae</taxon>
        <taxon>Obba</taxon>
    </lineage>
</organism>
<dbReference type="OrthoDB" id="5979581at2759"/>
<evidence type="ECO:0000313" key="6">
    <source>
        <dbReference type="Proteomes" id="UP000250043"/>
    </source>
</evidence>
<reference evidence="5 6" key="1">
    <citation type="submission" date="2016-07" db="EMBL/GenBank/DDBJ databases">
        <title>Draft genome of the white-rot fungus Obba rivulosa 3A-2.</title>
        <authorList>
            <consortium name="DOE Joint Genome Institute"/>
            <person name="Miettinen O."/>
            <person name="Riley R."/>
            <person name="Acob R."/>
            <person name="Barry K."/>
            <person name="Cullen D."/>
            <person name="De Vries R."/>
            <person name="Hainaut M."/>
            <person name="Hatakka A."/>
            <person name="Henrissat B."/>
            <person name="Hilden K."/>
            <person name="Kuo R."/>
            <person name="Labutti K."/>
            <person name="Lipzen A."/>
            <person name="Makela M.R."/>
            <person name="Sandor L."/>
            <person name="Spatafora J.W."/>
            <person name="Grigoriev I.V."/>
            <person name="Hibbett D.S."/>
        </authorList>
    </citation>
    <scope>NUCLEOTIDE SEQUENCE [LARGE SCALE GENOMIC DNA]</scope>
    <source>
        <strain evidence="5 6">3A-2</strain>
    </source>
</reference>
<dbReference type="EMBL" id="KV722472">
    <property type="protein sequence ID" value="OCH87802.1"/>
    <property type="molecule type" value="Genomic_DNA"/>
</dbReference>
<keyword evidence="3" id="KW-0067">ATP-binding</keyword>
<evidence type="ECO:0000256" key="2">
    <source>
        <dbReference type="ARBA" id="ARBA00022741"/>
    </source>
</evidence>
<keyword evidence="5" id="KW-0418">Kinase</keyword>
<name>A0A8E2AW78_9APHY</name>
<dbReference type="GO" id="GO:0004674">
    <property type="term" value="F:protein serine/threonine kinase activity"/>
    <property type="evidence" value="ECO:0007669"/>
    <property type="project" value="UniProtKB-KW"/>
</dbReference>
<keyword evidence="1" id="KW-0723">Serine/threonine-protein kinase</keyword>
<dbReference type="PROSITE" id="PS50011">
    <property type="entry name" value="PROTEIN_KINASE_DOM"/>
    <property type="match status" value="1"/>
</dbReference>
<keyword evidence="6" id="KW-1185">Reference proteome</keyword>
<feature type="domain" description="Protein kinase" evidence="4">
    <location>
        <begin position="1"/>
        <end position="280"/>
    </location>
</feature>
<dbReference type="InterPro" id="IPR008271">
    <property type="entry name" value="Ser/Thr_kinase_AS"/>
</dbReference>
<evidence type="ECO:0000313" key="5">
    <source>
        <dbReference type="EMBL" id="OCH87802.1"/>
    </source>
</evidence>
<gene>
    <name evidence="5" type="ORF">OBBRIDRAFT_813952</name>
</gene>
<evidence type="ECO:0000256" key="3">
    <source>
        <dbReference type="ARBA" id="ARBA00022840"/>
    </source>
</evidence>